<dbReference type="InterPro" id="IPR036890">
    <property type="entry name" value="HATPase_C_sf"/>
</dbReference>
<dbReference type="Gene3D" id="6.10.340.10">
    <property type="match status" value="1"/>
</dbReference>
<dbReference type="Gene3D" id="3.30.565.10">
    <property type="entry name" value="Histidine kinase-like ATPase, C-terminal domain"/>
    <property type="match status" value="1"/>
</dbReference>
<keyword evidence="9" id="KW-0067">ATP-binding</keyword>
<proteinExistence type="predicted"/>
<dbReference type="PROSITE" id="PS50109">
    <property type="entry name" value="HIS_KIN"/>
    <property type="match status" value="1"/>
</dbReference>
<protein>
    <recommendedName>
        <fullName evidence="3">histidine kinase</fullName>
        <ecNumber evidence="3">2.7.13.3</ecNumber>
    </recommendedName>
</protein>
<evidence type="ECO:0000259" key="14">
    <source>
        <dbReference type="PROSITE" id="PS50109"/>
    </source>
</evidence>
<dbReference type="EMBL" id="ANNX02000016">
    <property type="protein sequence ID" value="KYC42824.1"/>
    <property type="molecule type" value="Genomic_DNA"/>
</dbReference>
<evidence type="ECO:0000313" key="17">
    <source>
        <dbReference type="Proteomes" id="UP000076925"/>
    </source>
</evidence>
<keyword evidence="5" id="KW-0808">Transferase</keyword>
<feature type="domain" description="HAMP" evidence="15">
    <location>
        <begin position="185"/>
        <end position="238"/>
    </location>
</feature>
<keyword evidence="17" id="KW-1185">Reference proteome</keyword>
<name>A0A139XDP8_9CYAN</name>
<keyword evidence="6 13" id="KW-0812">Transmembrane</keyword>
<dbReference type="RefSeq" id="WP_017749100.1">
    <property type="nucleotide sequence ID" value="NZ_KQ976354.1"/>
</dbReference>
<dbReference type="CDD" id="cd06225">
    <property type="entry name" value="HAMP"/>
    <property type="match status" value="1"/>
</dbReference>
<evidence type="ECO:0000256" key="9">
    <source>
        <dbReference type="ARBA" id="ARBA00022840"/>
    </source>
</evidence>
<evidence type="ECO:0000256" key="8">
    <source>
        <dbReference type="ARBA" id="ARBA00022777"/>
    </source>
</evidence>
<reference evidence="16 17" key="1">
    <citation type="journal article" date="2013" name="Genome Biol. Evol.">
        <title>Genomes of Stigonematalean cyanobacteria (subsection V) and the evolution of oxygenic photosynthesis from prokaryotes to plastids.</title>
        <authorList>
            <person name="Dagan T."/>
            <person name="Roettger M."/>
            <person name="Stucken K."/>
            <person name="Landan G."/>
            <person name="Koch R."/>
            <person name="Major P."/>
            <person name="Gould S.B."/>
            <person name="Goremykin V.V."/>
            <person name="Rippka R."/>
            <person name="Tandeau de Marsac N."/>
            <person name="Gugger M."/>
            <person name="Lockhart P.J."/>
            <person name="Allen J.F."/>
            <person name="Brune I."/>
            <person name="Maus I."/>
            <person name="Puhler A."/>
            <person name="Martin W.F."/>
        </authorList>
    </citation>
    <scope>NUCLEOTIDE SEQUENCE [LARGE SCALE GENOMIC DNA]</scope>
    <source>
        <strain evidence="16 17">PCC 7110</strain>
    </source>
</reference>
<keyword evidence="10 13" id="KW-1133">Transmembrane helix</keyword>
<keyword evidence="4" id="KW-0597">Phosphoprotein</keyword>
<dbReference type="InterPro" id="IPR005467">
    <property type="entry name" value="His_kinase_dom"/>
</dbReference>
<evidence type="ECO:0000256" key="6">
    <source>
        <dbReference type="ARBA" id="ARBA00022692"/>
    </source>
</evidence>
<dbReference type="SUPFAM" id="SSF47384">
    <property type="entry name" value="Homodimeric domain of signal transducing histidine kinase"/>
    <property type="match status" value="1"/>
</dbReference>
<dbReference type="InterPro" id="IPR050428">
    <property type="entry name" value="TCS_sensor_his_kinase"/>
</dbReference>
<comment type="catalytic activity">
    <reaction evidence="1">
        <text>ATP + protein L-histidine = ADP + protein N-phospho-L-histidine.</text>
        <dbReference type="EC" id="2.7.13.3"/>
    </reaction>
</comment>
<dbReference type="FunFam" id="1.10.287.130:FF:000001">
    <property type="entry name" value="Two-component sensor histidine kinase"/>
    <property type="match status" value="1"/>
</dbReference>
<dbReference type="FunFam" id="3.30.565.10:FF:000013">
    <property type="entry name" value="Two-component sensor histidine kinase"/>
    <property type="match status" value="1"/>
</dbReference>
<evidence type="ECO:0000256" key="2">
    <source>
        <dbReference type="ARBA" id="ARBA00004370"/>
    </source>
</evidence>
<dbReference type="Pfam" id="PF00512">
    <property type="entry name" value="HisKA"/>
    <property type="match status" value="1"/>
</dbReference>
<dbReference type="Pfam" id="PF02518">
    <property type="entry name" value="HATPase_c"/>
    <property type="match status" value="1"/>
</dbReference>
<dbReference type="SMART" id="SM00304">
    <property type="entry name" value="HAMP"/>
    <property type="match status" value="1"/>
</dbReference>
<keyword evidence="12 13" id="KW-0472">Membrane</keyword>
<dbReference type="Gene3D" id="1.10.287.130">
    <property type="match status" value="1"/>
</dbReference>
<dbReference type="InterPro" id="IPR003660">
    <property type="entry name" value="HAMP_dom"/>
</dbReference>
<dbReference type="GO" id="GO:0000155">
    <property type="term" value="F:phosphorelay sensor kinase activity"/>
    <property type="evidence" value="ECO:0007669"/>
    <property type="project" value="InterPro"/>
</dbReference>
<feature type="domain" description="Histidine kinase" evidence="14">
    <location>
        <begin position="246"/>
        <end position="462"/>
    </location>
</feature>
<feature type="transmembrane region" description="Helical" evidence="13">
    <location>
        <begin position="161"/>
        <end position="184"/>
    </location>
</feature>
<dbReference type="Pfam" id="PF00672">
    <property type="entry name" value="HAMP"/>
    <property type="match status" value="1"/>
</dbReference>
<sequence>MFFLQFNKSTIKTRLTAWYILLLGCTLILFGTCLHIQLENSLLDQLDTALQVTATETFAELVEQDGHPAFKITNQSETITRQLANAGFAVWLVSPKGEIWDGIGSYQLVPPLVEIKTGYTNVTTHNTIWRVYTQPLPLSPTIGWLQVAQSLEPISEATEHLLILMLFSCPLILLVAGFGGLFLAERALRPIDRIIHTAQAIGPNDFTQRIGDRGSTDEVGRLAITIDKMLDRLQAAFEHERRFTADVSHELRTPLTVIKGRLGVTLSRSRSVEEYESTLQELQQEVNRLIRLTNRLLFLTRLEQSESDYQFSLSNVDLSDLLEILIEQIQPMAEIKNITISMSIEPSLHVVGNADHLTRLFLNLLDNAIKYTDSEGQVTVKAQGEKGHVKVIFTNTGKGIKAEHLPHLFERFYRAESDRSRDTGGSGLGLAISHEIVRLHRGTIHVTSQPDQLTNFTVKLPF</sequence>
<evidence type="ECO:0000256" key="11">
    <source>
        <dbReference type="ARBA" id="ARBA00023012"/>
    </source>
</evidence>
<dbReference type="SUPFAM" id="SSF158472">
    <property type="entry name" value="HAMP domain-like"/>
    <property type="match status" value="1"/>
</dbReference>
<keyword evidence="8 16" id="KW-0418">Kinase</keyword>
<dbReference type="CDD" id="cd00075">
    <property type="entry name" value="HATPase"/>
    <property type="match status" value="1"/>
</dbReference>
<organism evidence="16 17">
    <name type="scientific">Scytonema hofmannii PCC 7110</name>
    <dbReference type="NCBI Taxonomy" id="128403"/>
    <lineage>
        <taxon>Bacteria</taxon>
        <taxon>Bacillati</taxon>
        <taxon>Cyanobacteriota</taxon>
        <taxon>Cyanophyceae</taxon>
        <taxon>Nostocales</taxon>
        <taxon>Scytonemataceae</taxon>
        <taxon>Scytonema</taxon>
    </lineage>
</organism>
<evidence type="ECO:0000256" key="12">
    <source>
        <dbReference type="ARBA" id="ARBA00023136"/>
    </source>
</evidence>
<dbReference type="InterPro" id="IPR036097">
    <property type="entry name" value="HisK_dim/P_sf"/>
</dbReference>
<evidence type="ECO:0000313" key="16">
    <source>
        <dbReference type="EMBL" id="KYC42824.1"/>
    </source>
</evidence>
<dbReference type="SUPFAM" id="SSF55874">
    <property type="entry name" value="ATPase domain of HSP90 chaperone/DNA topoisomerase II/histidine kinase"/>
    <property type="match status" value="1"/>
</dbReference>
<dbReference type="AlphaFoldDB" id="A0A139XDP8"/>
<dbReference type="Proteomes" id="UP000076925">
    <property type="component" value="Unassembled WGS sequence"/>
</dbReference>
<dbReference type="OrthoDB" id="9763461at2"/>
<accession>A0A139XDP8</accession>
<evidence type="ECO:0000256" key="4">
    <source>
        <dbReference type="ARBA" id="ARBA00022553"/>
    </source>
</evidence>
<dbReference type="InterPro" id="IPR004358">
    <property type="entry name" value="Sig_transdc_His_kin-like_C"/>
</dbReference>
<gene>
    <name evidence="16" type="ORF">WA1_11905</name>
</gene>
<evidence type="ECO:0000256" key="13">
    <source>
        <dbReference type="SAM" id="Phobius"/>
    </source>
</evidence>
<dbReference type="SMART" id="SM00388">
    <property type="entry name" value="HisKA"/>
    <property type="match status" value="1"/>
</dbReference>
<dbReference type="GO" id="GO:0005886">
    <property type="term" value="C:plasma membrane"/>
    <property type="evidence" value="ECO:0007669"/>
    <property type="project" value="TreeGrafter"/>
</dbReference>
<dbReference type="PROSITE" id="PS50885">
    <property type="entry name" value="HAMP"/>
    <property type="match status" value="1"/>
</dbReference>
<dbReference type="InterPro" id="IPR003594">
    <property type="entry name" value="HATPase_dom"/>
</dbReference>
<keyword evidence="11" id="KW-0902">Two-component regulatory system</keyword>
<evidence type="ECO:0000256" key="1">
    <source>
        <dbReference type="ARBA" id="ARBA00000085"/>
    </source>
</evidence>
<evidence type="ECO:0000256" key="7">
    <source>
        <dbReference type="ARBA" id="ARBA00022741"/>
    </source>
</evidence>
<dbReference type="InterPro" id="IPR003661">
    <property type="entry name" value="HisK_dim/P_dom"/>
</dbReference>
<dbReference type="PANTHER" id="PTHR45436">
    <property type="entry name" value="SENSOR HISTIDINE KINASE YKOH"/>
    <property type="match status" value="1"/>
</dbReference>
<evidence type="ECO:0000256" key="10">
    <source>
        <dbReference type="ARBA" id="ARBA00022989"/>
    </source>
</evidence>
<dbReference type="PANTHER" id="PTHR45436:SF5">
    <property type="entry name" value="SENSOR HISTIDINE KINASE TRCS"/>
    <property type="match status" value="1"/>
</dbReference>
<evidence type="ECO:0000256" key="3">
    <source>
        <dbReference type="ARBA" id="ARBA00012438"/>
    </source>
</evidence>
<evidence type="ECO:0000256" key="5">
    <source>
        <dbReference type="ARBA" id="ARBA00022679"/>
    </source>
</evidence>
<evidence type="ECO:0000259" key="15">
    <source>
        <dbReference type="PROSITE" id="PS50885"/>
    </source>
</evidence>
<comment type="subcellular location">
    <subcellularLocation>
        <location evidence="2">Membrane</location>
    </subcellularLocation>
</comment>
<dbReference type="GO" id="GO:0005524">
    <property type="term" value="F:ATP binding"/>
    <property type="evidence" value="ECO:0007669"/>
    <property type="project" value="UniProtKB-KW"/>
</dbReference>
<dbReference type="STRING" id="128403.WA1_11905"/>
<comment type="caution">
    <text evidence="16">The sequence shown here is derived from an EMBL/GenBank/DDBJ whole genome shotgun (WGS) entry which is preliminary data.</text>
</comment>
<dbReference type="EC" id="2.7.13.3" evidence="3"/>
<feature type="transmembrane region" description="Helical" evidence="13">
    <location>
        <begin position="16"/>
        <end position="38"/>
    </location>
</feature>
<dbReference type="SMART" id="SM00387">
    <property type="entry name" value="HATPase_c"/>
    <property type="match status" value="1"/>
</dbReference>
<dbReference type="PRINTS" id="PR00344">
    <property type="entry name" value="BCTRLSENSOR"/>
</dbReference>
<dbReference type="CDD" id="cd00082">
    <property type="entry name" value="HisKA"/>
    <property type="match status" value="1"/>
</dbReference>
<keyword evidence="7" id="KW-0547">Nucleotide-binding</keyword>